<dbReference type="GO" id="GO:0016301">
    <property type="term" value="F:kinase activity"/>
    <property type="evidence" value="ECO:0007669"/>
    <property type="project" value="UniProtKB-KW"/>
</dbReference>
<dbReference type="SUPFAM" id="SSF54211">
    <property type="entry name" value="Ribosomal protein S5 domain 2-like"/>
    <property type="match status" value="1"/>
</dbReference>
<keyword evidence="1" id="KW-0808">Transferase</keyword>
<evidence type="ECO:0000259" key="6">
    <source>
        <dbReference type="Pfam" id="PF00288"/>
    </source>
</evidence>
<comment type="similarity">
    <text evidence="5">Belongs to the GHMP kinase family.</text>
</comment>
<evidence type="ECO:0000256" key="3">
    <source>
        <dbReference type="ARBA" id="ARBA00022777"/>
    </source>
</evidence>
<evidence type="ECO:0000256" key="5">
    <source>
        <dbReference type="ARBA" id="ARBA00038121"/>
    </source>
</evidence>
<feature type="domain" description="GHMP kinase C-terminal" evidence="7">
    <location>
        <begin position="230"/>
        <end position="305"/>
    </location>
</feature>
<evidence type="ECO:0000256" key="1">
    <source>
        <dbReference type="ARBA" id="ARBA00022679"/>
    </source>
</evidence>
<dbReference type="InterPro" id="IPR020568">
    <property type="entry name" value="Ribosomal_Su5_D2-typ_SF"/>
</dbReference>
<dbReference type="PANTHER" id="PTHR32463:SF0">
    <property type="entry name" value="L-FUCOSE KINASE"/>
    <property type="match status" value="1"/>
</dbReference>
<dbReference type="InterPro" id="IPR006204">
    <property type="entry name" value="GHMP_kinase_N_dom"/>
</dbReference>
<evidence type="ECO:0000256" key="4">
    <source>
        <dbReference type="ARBA" id="ARBA00022840"/>
    </source>
</evidence>
<dbReference type="InterPro" id="IPR052203">
    <property type="entry name" value="GHMP_Kinase-Related"/>
</dbReference>
<dbReference type="PANTHER" id="PTHR32463">
    <property type="entry name" value="L-FUCOSE KINASE"/>
    <property type="match status" value="1"/>
</dbReference>
<dbReference type="Proteomes" id="UP001271249">
    <property type="component" value="Unassembled WGS sequence"/>
</dbReference>
<protein>
    <submittedName>
        <fullName evidence="8">GHMP kinase</fullName>
    </submittedName>
</protein>
<feature type="domain" description="GHMP kinase N-terminal" evidence="6">
    <location>
        <begin position="72"/>
        <end position="155"/>
    </location>
</feature>
<evidence type="ECO:0000313" key="9">
    <source>
        <dbReference type="Proteomes" id="UP001271249"/>
    </source>
</evidence>
<accession>A0ABU4Z1C9</accession>
<gene>
    <name evidence="8" type="ORF">RFN29_15780</name>
</gene>
<dbReference type="Pfam" id="PF00288">
    <property type="entry name" value="GHMP_kinases_N"/>
    <property type="match status" value="1"/>
</dbReference>
<organism evidence="8 9">
    <name type="scientific">Mesorhizobium captivum</name>
    <dbReference type="NCBI Taxonomy" id="3072319"/>
    <lineage>
        <taxon>Bacteria</taxon>
        <taxon>Pseudomonadati</taxon>
        <taxon>Pseudomonadota</taxon>
        <taxon>Alphaproteobacteria</taxon>
        <taxon>Hyphomicrobiales</taxon>
        <taxon>Phyllobacteriaceae</taxon>
        <taxon>Mesorhizobium</taxon>
    </lineage>
</organism>
<dbReference type="InterPro" id="IPR001174">
    <property type="entry name" value="HddA/FKP"/>
</dbReference>
<keyword evidence="3 8" id="KW-0418">Kinase</keyword>
<keyword evidence="9" id="KW-1185">Reference proteome</keyword>
<dbReference type="Pfam" id="PF08544">
    <property type="entry name" value="GHMP_kinases_C"/>
    <property type="match status" value="1"/>
</dbReference>
<name>A0ABU4Z1C9_9HYPH</name>
<reference evidence="8 9" key="1">
    <citation type="submission" date="2023-08" db="EMBL/GenBank/DDBJ databases">
        <title>Implementing the SeqCode for naming new Mesorhizobium species isolated from Vachellia karroo root nodules.</title>
        <authorList>
            <person name="Van Lill M."/>
        </authorList>
    </citation>
    <scope>NUCLEOTIDE SEQUENCE [LARGE SCALE GENOMIC DNA]</scope>
    <source>
        <strain evidence="8 9">VK22B</strain>
    </source>
</reference>
<dbReference type="Gene3D" id="3.30.230.120">
    <property type="match status" value="1"/>
</dbReference>
<dbReference type="InterPro" id="IPR014606">
    <property type="entry name" value="Heptose_7-P_kinase"/>
</dbReference>
<keyword evidence="2" id="KW-0547">Nucleotide-binding</keyword>
<dbReference type="RefSeq" id="WP_320227016.1">
    <property type="nucleotide sequence ID" value="NZ_JAVIJC010000015.1"/>
</dbReference>
<dbReference type="InterPro" id="IPR036554">
    <property type="entry name" value="GHMP_kinase_C_sf"/>
</dbReference>
<dbReference type="InterPro" id="IPR013750">
    <property type="entry name" value="GHMP_kinase_C_dom"/>
</dbReference>
<keyword evidence="4" id="KW-0067">ATP-binding</keyword>
<dbReference type="PRINTS" id="PR00960">
    <property type="entry name" value="LMBPPROTEIN"/>
</dbReference>
<evidence type="ECO:0000259" key="7">
    <source>
        <dbReference type="Pfam" id="PF08544"/>
    </source>
</evidence>
<comment type="caution">
    <text evidence="8">The sequence shown here is derived from an EMBL/GenBank/DDBJ whole genome shotgun (WGS) entry which is preliminary data.</text>
</comment>
<dbReference type="PIRSF" id="PIRSF036406">
    <property type="entry name" value="Hept_kin"/>
    <property type="match status" value="1"/>
</dbReference>
<evidence type="ECO:0000313" key="8">
    <source>
        <dbReference type="EMBL" id="MDX8493035.1"/>
    </source>
</evidence>
<evidence type="ECO:0000256" key="2">
    <source>
        <dbReference type="ARBA" id="ARBA00022741"/>
    </source>
</evidence>
<proteinExistence type="inferred from homology"/>
<dbReference type="EMBL" id="JAVIJC010000015">
    <property type="protein sequence ID" value="MDX8493035.1"/>
    <property type="molecule type" value="Genomic_DNA"/>
</dbReference>
<dbReference type="SUPFAM" id="SSF55060">
    <property type="entry name" value="GHMP Kinase, C-terminal domain"/>
    <property type="match status" value="1"/>
</dbReference>
<sequence length="333" mass="36332">MIISQTPLRVSFVGGGSDLPAFYREEGGAVLSVAIDKYVYVNVNRKFDNGTRIAYSKTEEVETVENIQHPIVKATMEFLGICGGVEITTIADIPSKGTGLGSSSAFTVGLLHALNAFRGQYVSKAKLGADSCCIEIERCGAPIGRQDQYAAAFGGLNLIEFHSDDSVSVSPLICPREFIASIEKQVLVFYTGMTRSASDILVRQSEGIAKTPDKRKALRRMVELTYHLRDELHRCNLNAFGEILHENWLLKRSLSEEISNDAIDGWYRAALRAGATGGKLLGAGAGGFLMFFAPPDRHDAIKLALGVLKHFPVKFDFAGSRIVHYQPTSEIAQ</sequence>